<evidence type="ECO:0000256" key="8">
    <source>
        <dbReference type="ARBA" id="ARBA00022643"/>
    </source>
</evidence>
<evidence type="ECO:0000256" key="2">
    <source>
        <dbReference type="ARBA" id="ARBA00001974"/>
    </source>
</evidence>
<dbReference type="GO" id="GO:0050660">
    <property type="term" value="F:flavin adenine dinucleotide binding"/>
    <property type="evidence" value="ECO:0007669"/>
    <property type="project" value="TreeGrafter"/>
</dbReference>
<keyword evidence="7" id="KW-0285">Flavoprotein</keyword>
<dbReference type="PROSITE" id="PS51384">
    <property type="entry name" value="FAD_FR"/>
    <property type="match status" value="1"/>
</dbReference>
<keyword evidence="5" id="KW-0813">Transport</keyword>
<comment type="catalytic activity">
    <reaction evidence="16">
        <text>hydrogen sulfide + 3 NADP(+) + 3 H2O = sulfite + 3 NADPH + 4 H(+)</text>
        <dbReference type="Rhea" id="RHEA:13801"/>
        <dbReference type="ChEBI" id="CHEBI:15377"/>
        <dbReference type="ChEBI" id="CHEBI:15378"/>
        <dbReference type="ChEBI" id="CHEBI:17359"/>
        <dbReference type="ChEBI" id="CHEBI:29919"/>
        <dbReference type="ChEBI" id="CHEBI:57783"/>
        <dbReference type="ChEBI" id="CHEBI:58349"/>
        <dbReference type="EC" id="1.8.1.2"/>
    </reaction>
</comment>
<evidence type="ECO:0000256" key="12">
    <source>
        <dbReference type="ARBA" id="ARBA00022982"/>
    </source>
</evidence>
<dbReference type="GO" id="GO:0010181">
    <property type="term" value="F:FMN binding"/>
    <property type="evidence" value="ECO:0007669"/>
    <property type="project" value="TreeGrafter"/>
</dbReference>
<evidence type="ECO:0000256" key="4">
    <source>
        <dbReference type="ARBA" id="ARBA00012604"/>
    </source>
</evidence>
<dbReference type="GO" id="GO:0004783">
    <property type="term" value="F:sulfite reductase (NADPH) activity"/>
    <property type="evidence" value="ECO:0007669"/>
    <property type="project" value="UniProtKB-EC"/>
</dbReference>
<dbReference type="FunFam" id="3.40.50.80:FF:000011">
    <property type="entry name" value="Sulfite reductase flavoprotein component"/>
    <property type="match status" value="1"/>
</dbReference>
<dbReference type="InterPro" id="IPR033412">
    <property type="entry name" value="PFOR_II"/>
</dbReference>
<evidence type="ECO:0000256" key="13">
    <source>
        <dbReference type="ARBA" id="ARBA00023002"/>
    </source>
</evidence>
<dbReference type="PANTHER" id="PTHR19384">
    <property type="entry name" value="NITRIC OXIDE SYNTHASE-RELATED"/>
    <property type="match status" value="1"/>
</dbReference>
<dbReference type="PANTHER" id="PTHR19384:SF109">
    <property type="entry name" value="SULFITE REDUCTASE [NADPH] FLAVOPROTEIN COMPONENT"/>
    <property type="match status" value="1"/>
</dbReference>
<dbReference type="EC" id="1.8.1.2" evidence="4"/>
<dbReference type="SUPFAM" id="SSF63380">
    <property type="entry name" value="Riboflavin synthase domain-like"/>
    <property type="match status" value="1"/>
</dbReference>
<dbReference type="InterPro" id="IPR023173">
    <property type="entry name" value="NADPH_Cyt_P450_Rdtase_alpha"/>
</dbReference>
<comment type="cofactor">
    <cofactor evidence="2">
        <name>FAD</name>
        <dbReference type="ChEBI" id="CHEBI:57692"/>
    </cofactor>
</comment>
<keyword evidence="8" id="KW-0288">FMN</keyword>
<dbReference type="InterPro" id="IPR039261">
    <property type="entry name" value="FNR_nucleotide-bd"/>
</dbReference>
<dbReference type="InterPro" id="IPR019752">
    <property type="entry name" value="Pyrv/ketoisovalerate_OxRed_cat"/>
</dbReference>
<dbReference type="Pfam" id="PF01558">
    <property type="entry name" value="POR"/>
    <property type="match status" value="1"/>
</dbReference>
<evidence type="ECO:0000256" key="3">
    <source>
        <dbReference type="ARBA" id="ARBA00004774"/>
    </source>
</evidence>
<dbReference type="Pfam" id="PF00667">
    <property type="entry name" value="FAD_binding_1"/>
    <property type="match status" value="1"/>
</dbReference>
<dbReference type="InterPro" id="IPR017927">
    <property type="entry name" value="FAD-bd_FR_type"/>
</dbReference>
<gene>
    <name evidence="19" type="ORF">GNLVRS02_ARAD1C03850g</name>
</gene>
<evidence type="ECO:0000256" key="9">
    <source>
        <dbReference type="ARBA" id="ARBA00022723"/>
    </source>
</evidence>
<keyword evidence="14" id="KW-0408">Iron</keyword>
<evidence type="ECO:0000256" key="16">
    <source>
        <dbReference type="ARBA" id="ARBA00052219"/>
    </source>
</evidence>
<comment type="pathway">
    <text evidence="3">Sulfur metabolism; hydrogen sulfide biosynthesis; hydrogen sulfide from sulfite (NADPH route): step 1/1.</text>
</comment>
<dbReference type="InterPro" id="IPR001709">
    <property type="entry name" value="Flavoprot_Pyr_Nucl_cyt_Rdtase"/>
</dbReference>
<keyword evidence="15" id="KW-0411">Iron-sulfur</keyword>
<keyword evidence="12" id="KW-0249">Electron transport</keyword>
<evidence type="ECO:0000256" key="5">
    <source>
        <dbReference type="ARBA" id="ARBA00022448"/>
    </source>
</evidence>
<dbReference type="SUPFAM" id="SSF52922">
    <property type="entry name" value="TK C-terminal domain-like"/>
    <property type="match status" value="1"/>
</dbReference>
<evidence type="ECO:0000256" key="14">
    <source>
        <dbReference type="ARBA" id="ARBA00023004"/>
    </source>
</evidence>
<dbReference type="InterPro" id="IPR001433">
    <property type="entry name" value="OxRdtase_FAD/NAD-bd"/>
</dbReference>
<protein>
    <recommendedName>
        <fullName evidence="4">assimilatory sulfite reductase (NADPH)</fullName>
        <ecNumber evidence="4">1.8.1.2</ecNumber>
    </recommendedName>
</protein>
<sequence length="1064" mass="115120">MAPTFAERSQTQSPAGARLVAEPTNVVDFPFGVPGDLSSVHGSVYGPSQLLVQQSAYAISKALFTYSPEGFYLDNAVSTWHKFQQPNGAGVVPRVAQLQSRAGAGSALLGFVYNLPQADKPSPLAVLASSGTLEYMQPVLAQYAVKPSAASPIAFNIAAVSFKGDRLVSDYATPMNVAKNLGLGLVASSGASDAQAVSLLTAVLSSVVPTIHTYDGIQGVRKSAKSTNVHGVTELEQAYSTISKDLVEFSASKLPLAQKITALIDRVNTQLNTNIKAFDYSGHQEAETVAVVFGSKESQVASAAAEKLSKAGNKVGTVNVRLYSPFLENEFFQALPKTVKRVVVLGQALDGETSSTLYSDVVSALYMKYGLGGNMPEVVDHKYSSEVFTVNDIASDIFGQSIDKEVAADTTDIVFLDSDNASTKAVAGTLAHTLSLDRDNSVSYVSKYINQTLTGVVEAQVRVSKGSDSGSLDIQEADVVFVSDPKVFTAYNVISRVKANGVVVVPSRHSVADVEKVVGPSFIYALSSKQVKVFALDFDAIGENPETRGRTRSIVQQIAFWKTSPLGAQLSLDQVTTKIVLSNGNDTELVAATIANLIDKVQAKGLKEIVDLKPSSEAPEESLPSDFILDSFVPNENGLLEGDEDNTPKDGTLVDAAQKVTFSEAYGIKQDLRPDQPTQNFIAKVKVNQRVTPSDYDRHIFHLELDITGTGLKYAIGEALGVHAPNNEQAVREFIEWYGANPDDIVAVPAVEEGYVENKTVYQALRDNLDLFGKPPKKFFESLARHATDMKQRLALGRLAAPTGADDLKRRTEEDTCTYVDILQEFTSAHPPISALVQMVSPLKRREYSIASSQKMHPNEVHLLIVVVDWVDSKGRKRFGQCSKWLADLGTGAEVVVSVKPSVMKLPASPKAPIIMSGLGTGLAPFKAFLEEKAVQKANGEDIGEIYLFLGSRHQRQEYLYGELFEAYKDAGILTYIGAAFSRDQPQKIYIQDRIREAKPHLVNAFVKQNGSFYLCGPTWPVADVSAALSDIVATEAAERGETIDHAATIEDLKEQERYILEVY</sequence>
<dbReference type="EMBL" id="HG937693">
    <property type="protein sequence ID" value="CDP34064.1"/>
    <property type="molecule type" value="Genomic_DNA"/>
</dbReference>
<evidence type="ECO:0000259" key="18">
    <source>
        <dbReference type="PROSITE" id="PS51384"/>
    </source>
</evidence>
<dbReference type="InterPro" id="IPR017938">
    <property type="entry name" value="Riboflavin_synthase-like_b-brl"/>
</dbReference>
<dbReference type="Gene3D" id="3.40.50.920">
    <property type="match status" value="1"/>
</dbReference>
<dbReference type="GO" id="GO:0051539">
    <property type="term" value="F:4 iron, 4 sulfur cluster binding"/>
    <property type="evidence" value="ECO:0007669"/>
    <property type="project" value="UniProtKB-KW"/>
</dbReference>
<dbReference type="SUPFAM" id="SSF53323">
    <property type="entry name" value="Pyruvate-ferredoxin oxidoreductase, PFOR, domain III"/>
    <property type="match status" value="1"/>
</dbReference>
<feature type="domain" description="FAD-binding FR-type" evidence="18">
    <location>
        <begin position="678"/>
        <end position="908"/>
    </location>
</feature>
<accession>A0A060SZW7</accession>
<evidence type="ECO:0000256" key="10">
    <source>
        <dbReference type="ARBA" id="ARBA00022827"/>
    </source>
</evidence>
<comment type="cofactor">
    <cofactor evidence="1">
        <name>FMN</name>
        <dbReference type="ChEBI" id="CHEBI:58210"/>
    </cofactor>
</comment>
<dbReference type="Gene3D" id="3.40.920.10">
    <property type="entry name" value="Pyruvate-ferredoxin oxidoreductase, PFOR, domain III"/>
    <property type="match status" value="1"/>
</dbReference>
<keyword evidence="9" id="KW-0479">Metal-binding</keyword>
<dbReference type="PhylomeDB" id="A0A060SZW7"/>
<evidence type="ECO:0000256" key="11">
    <source>
        <dbReference type="ARBA" id="ARBA00022857"/>
    </source>
</evidence>
<dbReference type="FunFam" id="3.40.50.920:FF:000007">
    <property type="entry name" value="Pyruvate:ferredoxin (Flavodoxin) oxidoreductase"/>
    <property type="match status" value="1"/>
</dbReference>
<dbReference type="InterPro" id="IPR002869">
    <property type="entry name" value="Pyrv_flavodox_OxRed_cen"/>
</dbReference>
<dbReference type="GO" id="GO:0016903">
    <property type="term" value="F:oxidoreductase activity, acting on the aldehyde or oxo group of donors"/>
    <property type="evidence" value="ECO:0007669"/>
    <property type="project" value="InterPro"/>
</dbReference>
<dbReference type="AlphaFoldDB" id="A0A060SZW7"/>
<dbReference type="GO" id="GO:0005829">
    <property type="term" value="C:cytosol"/>
    <property type="evidence" value="ECO:0007669"/>
    <property type="project" value="TreeGrafter"/>
</dbReference>
<dbReference type="CDD" id="cd06207">
    <property type="entry name" value="CyPoR_like"/>
    <property type="match status" value="1"/>
</dbReference>
<keyword evidence="13" id="KW-0560">Oxidoreductase</keyword>
<evidence type="ECO:0000256" key="17">
    <source>
        <dbReference type="ARBA" id="ARBA00059320"/>
    </source>
</evidence>
<dbReference type="Pfam" id="PF17147">
    <property type="entry name" value="PFOR_II"/>
    <property type="match status" value="1"/>
</dbReference>
<keyword evidence="10" id="KW-0274">FAD</keyword>
<evidence type="ECO:0000256" key="1">
    <source>
        <dbReference type="ARBA" id="ARBA00001917"/>
    </source>
</evidence>
<dbReference type="InterPro" id="IPR009014">
    <property type="entry name" value="Transketo_C/PFOR_II"/>
</dbReference>
<organism evidence="19">
    <name type="scientific">Blastobotrys adeninivorans</name>
    <name type="common">Yeast</name>
    <name type="synonym">Arxula adeninivorans</name>
    <dbReference type="NCBI Taxonomy" id="409370"/>
    <lineage>
        <taxon>Eukaryota</taxon>
        <taxon>Fungi</taxon>
        <taxon>Dikarya</taxon>
        <taxon>Ascomycota</taxon>
        <taxon>Saccharomycotina</taxon>
        <taxon>Dipodascomycetes</taxon>
        <taxon>Dipodascales</taxon>
        <taxon>Trichomonascaceae</taxon>
        <taxon>Blastobotrys</taxon>
    </lineage>
</organism>
<dbReference type="InterPro" id="IPR003097">
    <property type="entry name" value="CysJ-like_FAD-binding"/>
</dbReference>
<dbReference type="PRINTS" id="PR00371">
    <property type="entry name" value="FPNCR"/>
</dbReference>
<keyword evidence="11" id="KW-0521">NADP</keyword>
<dbReference type="FunFam" id="1.20.990.10:FF:000010">
    <property type="entry name" value="Sulfite reductase [NADPH] flavoprotein component"/>
    <property type="match status" value="1"/>
</dbReference>
<dbReference type="Gene3D" id="2.40.30.10">
    <property type="entry name" value="Translation factors"/>
    <property type="match status" value="1"/>
</dbReference>
<evidence type="ECO:0000313" key="19">
    <source>
        <dbReference type="EMBL" id="CDP34064.1"/>
    </source>
</evidence>
<dbReference type="Gene3D" id="1.20.990.10">
    <property type="entry name" value="NADPH-cytochrome p450 Reductase, Chain A, domain 3"/>
    <property type="match status" value="1"/>
</dbReference>
<dbReference type="SUPFAM" id="SSF52343">
    <property type="entry name" value="Ferredoxin reductase-like, C-terminal NADP-linked domain"/>
    <property type="match status" value="1"/>
</dbReference>
<proteinExistence type="predicted"/>
<comment type="function">
    <text evidence="17">This enzyme catalyzes the 6-electron reduction of sulfite to sulfide. This is one of several activities required for the biosynthesis of L-cysteine from sulfate.</text>
</comment>
<name>A0A060SZW7_BLAAD</name>
<evidence type="ECO:0000256" key="7">
    <source>
        <dbReference type="ARBA" id="ARBA00022630"/>
    </source>
</evidence>
<dbReference type="Gene3D" id="3.40.50.80">
    <property type="entry name" value="Nucleotide-binding domain of ferredoxin-NADP reductase (FNR) module"/>
    <property type="match status" value="1"/>
</dbReference>
<reference evidence="19" key="2">
    <citation type="submission" date="2014-06" db="EMBL/GenBank/DDBJ databases">
        <title>The complete genome of Blastobotrys (Arxula) adeninivorans LS3 - a yeast of biotechnological interest.</title>
        <authorList>
            <person name="Kunze G."/>
            <person name="Gaillardin C."/>
            <person name="Czernicka M."/>
            <person name="Durrens P."/>
            <person name="Martin T."/>
            <person name="Boer E."/>
            <person name="Gabaldon T."/>
            <person name="Cruz J."/>
            <person name="Talla E."/>
            <person name="Marck C."/>
            <person name="Goffeau A."/>
            <person name="Barbe V."/>
            <person name="Baret P."/>
            <person name="Baronian K."/>
            <person name="Beier S."/>
            <person name="Bleykasten C."/>
            <person name="Bode R."/>
            <person name="Casaregola S."/>
            <person name="Despons L."/>
            <person name="Fairhead C."/>
            <person name="Giersberg M."/>
            <person name="Gierski P."/>
            <person name="Hahnel U."/>
            <person name="Hartmann A."/>
            <person name="Jankowska D."/>
            <person name="Jubin C."/>
            <person name="Jung P."/>
            <person name="Lafontaine I."/>
            <person name="Leh-Louis V."/>
            <person name="Lemaire M."/>
            <person name="Marcet-Houben M."/>
            <person name="Mascher M."/>
            <person name="Morel G."/>
            <person name="Richard G.-F."/>
            <person name="Riechen J."/>
            <person name="Sacerdot C."/>
            <person name="Sarkar A."/>
            <person name="Savel G."/>
            <person name="Schacherer J."/>
            <person name="Sherman D."/>
            <person name="Straub M.-L."/>
            <person name="Stein N."/>
            <person name="Thierry A."/>
            <person name="Trautwein-Schult A."/>
            <person name="Westhof E."/>
            <person name="Worch S."/>
            <person name="Dujon B."/>
            <person name="Souciet J.-L."/>
            <person name="Wincker P."/>
            <person name="Scholz U."/>
            <person name="Neuveglise N."/>
        </authorList>
    </citation>
    <scope>NUCLEOTIDE SEQUENCE</scope>
    <source>
        <strain evidence="19">LS3</strain>
    </source>
</reference>
<keyword evidence="6" id="KW-0004">4Fe-4S</keyword>
<evidence type="ECO:0000256" key="15">
    <source>
        <dbReference type="ARBA" id="ARBA00023014"/>
    </source>
</evidence>
<dbReference type="Pfam" id="PF00175">
    <property type="entry name" value="NAD_binding_1"/>
    <property type="match status" value="1"/>
</dbReference>
<reference evidence="19" key="1">
    <citation type="submission" date="2014-02" db="EMBL/GenBank/DDBJ databases">
        <authorList>
            <person name="Genoscope - CEA"/>
        </authorList>
    </citation>
    <scope>NUCLEOTIDE SEQUENCE</scope>
    <source>
        <strain evidence="19">LS3</strain>
    </source>
</reference>
<evidence type="ECO:0000256" key="6">
    <source>
        <dbReference type="ARBA" id="ARBA00022485"/>
    </source>
</evidence>
<dbReference type="GO" id="GO:0046872">
    <property type="term" value="F:metal ion binding"/>
    <property type="evidence" value="ECO:0007669"/>
    <property type="project" value="UniProtKB-KW"/>
</dbReference>